<feature type="transmembrane region" description="Helical" evidence="10">
    <location>
        <begin position="181"/>
        <end position="207"/>
    </location>
</feature>
<name>A0A8H6TE12_MYCCL</name>
<evidence type="ECO:0000256" key="6">
    <source>
        <dbReference type="ARBA" id="ARBA00022989"/>
    </source>
</evidence>
<organism evidence="11 12">
    <name type="scientific">Mycena chlorophos</name>
    <name type="common">Agaric fungus</name>
    <name type="synonym">Agaricus chlorophos</name>
    <dbReference type="NCBI Taxonomy" id="658473"/>
    <lineage>
        <taxon>Eukaryota</taxon>
        <taxon>Fungi</taxon>
        <taxon>Dikarya</taxon>
        <taxon>Basidiomycota</taxon>
        <taxon>Agaricomycotina</taxon>
        <taxon>Agaricomycetes</taxon>
        <taxon>Agaricomycetidae</taxon>
        <taxon>Agaricales</taxon>
        <taxon>Marasmiineae</taxon>
        <taxon>Mycenaceae</taxon>
        <taxon>Mycena</taxon>
    </lineage>
</organism>
<evidence type="ECO:0000256" key="8">
    <source>
        <dbReference type="ARBA" id="ARBA00023136"/>
    </source>
</evidence>
<dbReference type="PANTHER" id="PTHR45624:SF10">
    <property type="entry name" value="SLC (SOLUTE CARRIER) HOMOLOG"/>
    <property type="match status" value="1"/>
</dbReference>
<dbReference type="AlphaFoldDB" id="A0A8H6TE12"/>
<protein>
    <recommendedName>
        <fullName evidence="13">Mitochondrial carrier</fullName>
    </recommendedName>
</protein>
<gene>
    <name evidence="11" type="ORF">HMN09_00445200</name>
</gene>
<evidence type="ECO:0000256" key="1">
    <source>
        <dbReference type="ARBA" id="ARBA00004225"/>
    </source>
</evidence>
<reference evidence="11" key="1">
    <citation type="submission" date="2020-05" db="EMBL/GenBank/DDBJ databases">
        <title>Mycena genomes resolve the evolution of fungal bioluminescence.</title>
        <authorList>
            <person name="Tsai I.J."/>
        </authorList>
    </citation>
    <scope>NUCLEOTIDE SEQUENCE</scope>
    <source>
        <strain evidence="11">110903Hualien_Pintung</strain>
    </source>
</reference>
<evidence type="ECO:0000313" key="12">
    <source>
        <dbReference type="Proteomes" id="UP000613580"/>
    </source>
</evidence>
<sequence length="335" mass="37416">MHLPFEDEILLAYSKEALLRILRLGMTMPFLGALVRFRANYTPRRVDDLEAASDSTVVEATSYFGTLKRVYTVQGWAGLYQGIVPSIAEVVLDFIMFFLSIRLAPLMPSVQILPFHLRNLWGLIPFLLLYLLFAAVPVALHVVRVRAIVTRYRLRTLNLGTALRVLLSSAERRNPLRLYQLPGVVFATLLSSIILTTTSLGCLIFFPASTRPAPGQTPIVYPLGIVAVLTVLLTPLEVMRVRLSLQRAGETPATQQRETAAVPEPVESKSETEESPLLAHNVEQEVIQAGTEQPPYTSLRDCARKILEEEGGGALYRGWWITALILFPMFSSLWI</sequence>
<dbReference type="EMBL" id="JACAZE010000005">
    <property type="protein sequence ID" value="KAF7317105.1"/>
    <property type="molecule type" value="Genomic_DNA"/>
</dbReference>
<evidence type="ECO:0000256" key="5">
    <source>
        <dbReference type="ARBA" id="ARBA00022737"/>
    </source>
</evidence>
<comment type="subcellular location">
    <subcellularLocation>
        <location evidence="1">Mitochondrion membrane</location>
        <topology evidence="1">Multi-pass membrane protein</topology>
    </subcellularLocation>
</comment>
<evidence type="ECO:0000256" key="9">
    <source>
        <dbReference type="SAM" id="MobiDB-lite"/>
    </source>
</evidence>
<keyword evidence="5" id="KW-0677">Repeat</keyword>
<evidence type="ECO:0000256" key="4">
    <source>
        <dbReference type="ARBA" id="ARBA00022692"/>
    </source>
</evidence>
<evidence type="ECO:0000256" key="7">
    <source>
        <dbReference type="ARBA" id="ARBA00023128"/>
    </source>
</evidence>
<evidence type="ECO:0008006" key="13">
    <source>
        <dbReference type="Google" id="ProtNLM"/>
    </source>
</evidence>
<keyword evidence="8 10" id="KW-0472">Membrane</keyword>
<dbReference type="Gene3D" id="1.50.40.10">
    <property type="entry name" value="Mitochondrial carrier domain"/>
    <property type="match status" value="1"/>
</dbReference>
<evidence type="ECO:0000256" key="2">
    <source>
        <dbReference type="ARBA" id="ARBA00006375"/>
    </source>
</evidence>
<dbReference type="Proteomes" id="UP000613580">
    <property type="component" value="Unassembled WGS sequence"/>
</dbReference>
<dbReference type="InterPro" id="IPR023395">
    <property type="entry name" value="MCP_dom_sf"/>
</dbReference>
<dbReference type="SUPFAM" id="SSF103506">
    <property type="entry name" value="Mitochondrial carrier"/>
    <property type="match status" value="1"/>
</dbReference>
<evidence type="ECO:0000256" key="3">
    <source>
        <dbReference type="ARBA" id="ARBA00022448"/>
    </source>
</evidence>
<proteinExistence type="inferred from homology"/>
<comment type="similarity">
    <text evidence="2">Belongs to the mitochondrial carrier (TC 2.A.29) family.</text>
</comment>
<evidence type="ECO:0000313" key="11">
    <source>
        <dbReference type="EMBL" id="KAF7317105.1"/>
    </source>
</evidence>
<dbReference type="InterPro" id="IPR018108">
    <property type="entry name" value="MCP_transmembrane"/>
</dbReference>
<keyword evidence="4 10" id="KW-0812">Transmembrane</keyword>
<feature type="transmembrane region" description="Helical" evidence="10">
    <location>
        <begin position="78"/>
        <end position="101"/>
    </location>
</feature>
<dbReference type="OrthoDB" id="2954405at2759"/>
<feature type="transmembrane region" description="Helical" evidence="10">
    <location>
        <begin position="17"/>
        <end position="35"/>
    </location>
</feature>
<feature type="transmembrane region" description="Helical" evidence="10">
    <location>
        <begin position="219"/>
        <end position="238"/>
    </location>
</feature>
<keyword evidence="6 10" id="KW-1133">Transmembrane helix</keyword>
<dbReference type="InterPro" id="IPR050567">
    <property type="entry name" value="Mitochondrial_Carrier"/>
</dbReference>
<feature type="transmembrane region" description="Helical" evidence="10">
    <location>
        <begin position="121"/>
        <end position="143"/>
    </location>
</feature>
<dbReference type="GO" id="GO:0022857">
    <property type="term" value="F:transmembrane transporter activity"/>
    <property type="evidence" value="ECO:0007669"/>
    <property type="project" value="TreeGrafter"/>
</dbReference>
<comment type="caution">
    <text evidence="11">The sequence shown here is derived from an EMBL/GenBank/DDBJ whole genome shotgun (WGS) entry which is preliminary data.</text>
</comment>
<evidence type="ECO:0000256" key="10">
    <source>
        <dbReference type="SAM" id="Phobius"/>
    </source>
</evidence>
<dbReference type="PANTHER" id="PTHR45624">
    <property type="entry name" value="MITOCHONDRIAL BASIC AMINO ACIDS TRANSPORTER-RELATED"/>
    <property type="match status" value="1"/>
</dbReference>
<keyword evidence="3" id="KW-0813">Transport</keyword>
<dbReference type="Pfam" id="PF00153">
    <property type="entry name" value="Mito_carr"/>
    <property type="match status" value="1"/>
</dbReference>
<keyword evidence="12" id="KW-1185">Reference proteome</keyword>
<dbReference type="GO" id="GO:0031966">
    <property type="term" value="C:mitochondrial membrane"/>
    <property type="evidence" value="ECO:0007669"/>
    <property type="project" value="UniProtKB-SubCell"/>
</dbReference>
<keyword evidence="7" id="KW-0496">Mitochondrion</keyword>
<feature type="region of interest" description="Disordered" evidence="9">
    <location>
        <begin position="250"/>
        <end position="275"/>
    </location>
</feature>
<accession>A0A8H6TE12</accession>